<sequence length="1009" mass="112157">MRREQFKLVSAILLLSGFSTGYMQAAPHAAATGVSIVQQDNTCKGVVLDQNGESVIGASVVVKGTTNGGITGMDGDFIISNVKKGDIIVISFVGYAEQEIVWDGKPMKVTLQEDTETLDEVVVVGYGVQRKSSITGSIASVKSDKLKTVTTPSVANMLQGKVAGVVVTPTSGRPGAGVSIRVRGTGSLRGNTEPLWVIDGVVGDAMADLNPNDIESISILKDGSATALYGSRGANGVVQVTTKRATTGGSSFDASVKFGISQLQKGNLEMMNGAEYYDYLVTAYTNAGTLQDQQWLQPYLKEQNFDWWDFATQNALTQNYNIGYKYGNDRIKSYISADYYTEEGAIKGYDYDRFTLRVNTDYIVNDRLTLRAKLSTSYKETFDQQYGLSHTSYTPWDTPYDSQGNIKIGTEGRPSKEDAATADPRDYWYSDGSSNWLYNNQLNWGKSRSNAMDIGAGFDYKIFDWLTFVSNNKVGLSNSYGENYYDPKAVGQESLQGTIYNSNSNVRTIYTSQLLRFLKTFNDVHEINAYLGYDYDEYRYYSMTGQASQMFQGNEILNGGVANPKVGGTKVEKKNAAYYFNGNYSYDNKYLFQVMFRVDGSSQFGSNKRWAPFWSVGGGWSMHKEEFMSNLKWVNELKPRISYGISGNLPGGAYEWATMLASTTQYGGKVGLYSNYLGNPDLSWEETATLDFGLDVRLFDRLSIVFDYYHKNVKNLIYLKHLPAVTGYNRQTANNGKMTNQGFEVTVTPEIIRTKDLYWDVSFNLGYNKNEITYLPDGDELTSQATAVGYPYRNWYLREWAGVDSQTGTPLWFKVDENGKKTVTGDYNEATRVLLDEVPTPKFNGAISTNLTWKGFTLNANFTFATGAMIYNGQRAGAIDRDCGRNSQPPMKLKDGWSRWEKPGDIATHPQLIDGGNNGADRESTRYLENGDYFKLKSLSLAYSFPKRWLEPLGVKSANLSVGGENLFTITSFSGQDPEILYSADYNGSAGSFGYPTVRRFTLGLNVQF</sequence>
<keyword evidence="7 10" id="KW-0472">Membrane</keyword>
<dbReference type="PATRIC" id="fig|1121098.3.peg.3147"/>
<comment type="similarity">
    <text evidence="10 11">Belongs to the TonB-dependent receptor family.</text>
</comment>
<evidence type="ECO:0000259" key="15">
    <source>
        <dbReference type="Pfam" id="PF07715"/>
    </source>
</evidence>
<keyword evidence="3 10" id="KW-1134">Transmembrane beta strand</keyword>
<evidence type="ECO:0000256" key="3">
    <source>
        <dbReference type="ARBA" id="ARBA00022452"/>
    </source>
</evidence>
<keyword evidence="2 10" id="KW-0813">Transport</keyword>
<keyword evidence="6 11" id="KW-0798">TonB box</keyword>
<dbReference type="RefSeq" id="WP_005943032.1">
    <property type="nucleotide sequence ID" value="NZ_KB890328.1"/>
</dbReference>
<comment type="subcellular location">
    <subcellularLocation>
        <location evidence="1 10">Cell outer membrane</location>
        <topology evidence="1 10">Multi-pass membrane protein</topology>
    </subcellularLocation>
</comment>
<dbReference type="Gene3D" id="2.170.130.10">
    <property type="entry name" value="TonB-dependent receptor, plug domain"/>
    <property type="match status" value="1"/>
</dbReference>
<dbReference type="Gene3D" id="2.60.40.1120">
    <property type="entry name" value="Carboxypeptidase-like, regulatory domain"/>
    <property type="match status" value="1"/>
</dbReference>
<evidence type="ECO:0000313" key="16">
    <source>
        <dbReference type="EMBL" id="EOA53286.1"/>
    </source>
</evidence>
<keyword evidence="4 10" id="KW-0812">Transmembrane</keyword>
<dbReference type="InterPro" id="IPR012910">
    <property type="entry name" value="Plug_dom"/>
</dbReference>
<feature type="signal peptide" evidence="13">
    <location>
        <begin position="1"/>
        <end position="25"/>
    </location>
</feature>
<dbReference type="GO" id="GO:0044718">
    <property type="term" value="P:siderophore transmembrane transport"/>
    <property type="evidence" value="ECO:0007669"/>
    <property type="project" value="TreeGrafter"/>
</dbReference>
<gene>
    <name evidence="16" type="ORF">HMPREF1534_03094</name>
</gene>
<dbReference type="SUPFAM" id="SSF56935">
    <property type="entry name" value="Porins"/>
    <property type="match status" value="1"/>
</dbReference>
<proteinExistence type="inferred from homology"/>
<dbReference type="GeneID" id="60061035"/>
<evidence type="ECO:0000256" key="2">
    <source>
        <dbReference type="ARBA" id="ARBA00022448"/>
    </source>
</evidence>
<evidence type="ECO:0000256" key="12">
    <source>
        <dbReference type="SAM" id="MobiDB-lite"/>
    </source>
</evidence>
<keyword evidence="17" id="KW-1185">Reference proteome</keyword>
<evidence type="ECO:0000256" key="13">
    <source>
        <dbReference type="SAM" id="SignalP"/>
    </source>
</evidence>
<dbReference type="NCBIfam" id="TIGR04057">
    <property type="entry name" value="SusC_RagA_signa"/>
    <property type="match status" value="1"/>
</dbReference>
<evidence type="ECO:0000259" key="14">
    <source>
        <dbReference type="Pfam" id="PF00593"/>
    </source>
</evidence>
<evidence type="ECO:0000256" key="1">
    <source>
        <dbReference type="ARBA" id="ARBA00004571"/>
    </source>
</evidence>
<dbReference type="PANTHER" id="PTHR30069">
    <property type="entry name" value="TONB-DEPENDENT OUTER MEMBRANE RECEPTOR"/>
    <property type="match status" value="1"/>
</dbReference>
<dbReference type="InterPro" id="IPR000531">
    <property type="entry name" value="Beta-barrel_TonB"/>
</dbReference>
<evidence type="ECO:0000256" key="11">
    <source>
        <dbReference type="RuleBase" id="RU003357"/>
    </source>
</evidence>
<feature type="domain" description="TonB-dependent receptor plug" evidence="15">
    <location>
        <begin position="131"/>
        <end position="237"/>
    </location>
</feature>
<keyword evidence="8" id="KW-0675">Receptor</keyword>
<dbReference type="GO" id="GO:0015344">
    <property type="term" value="F:siderophore uptake transmembrane transporter activity"/>
    <property type="evidence" value="ECO:0007669"/>
    <property type="project" value="TreeGrafter"/>
</dbReference>
<dbReference type="InterPro" id="IPR008969">
    <property type="entry name" value="CarboxyPept-like_regulatory"/>
</dbReference>
<dbReference type="FunFam" id="2.170.130.10:FF:000008">
    <property type="entry name" value="SusC/RagA family TonB-linked outer membrane protein"/>
    <property type="match status" value="1"/>
</dbReference>
<reference evidence="16 17" key="1">
    <citation type="submission" date="2013-04" db="EMBL/GenBank/DDBJ databases">
        <title>The Genome Sequence of Bacteroides massiliensis DSM 17679.</title>
        <authorList>
            <consortium name="The Broad Institute Genomics Platform"/>
            <person name="Earl A."/>
            <person name="Ward D."/>
            <person name="Feldgarden M."/>
            <person name="Gevers D."/>
            <person name="Martens E."/>
            <person name="Fenner L."/>
            <person name="Roux V."/>
            <person name="Mallet M.N."/>
            <person name="Raoult D."/>
            <person name="Walker B."/>
            <person name="Young S."/>
            <person name="Zeng Q."/>
            <person name="Gargeya S."/>
            <person name="Fitzgerald M."/>
            <person name="Haas B."/>
            <person name="Abouelleil A."/>
            <person name="Allen A.W."/>
            <person name="Alvarado L."/>
            <person name="Arachchi H.M."/>
            <person name="Berlin A.M."/>
            <person name="Chapman S.B."/>
            <person name="Gainer-Dewar J."/>
            <person name="Goldberg J."/>
            <person name="Griggs A."/>
            <person name="Gujja S."/>
            <person name="Hansen M."/>
            <person name="Howarth C."/>
            <person name="Imamovic A."/>
            <person name="Ireland A."/>
            <person name="Larimer J."/>
            <person name="McCowan C."/>
            <person name="Murphy C."/>
            <person name="Pearson M."/>
            <person name="Poon T.W."/>
            <person name="Priest M."/>
            <person name="Roberts A."/>
            <person name="Saif S."/>
            <person name="Shea T."/>
            <person name="Sisk P."/>
            <person name="Sykes S."/>
            <person name="Wortman J."/>
            <person name="Nusbaum C."/>
            <person name="Birren B."/>
        </authorList>
    </citation>
    <scope>NUCLEOTIDE SEQUENCE [LARGE SCALE GENOMIC DNA]</scope>
    <source>
        <strain evidence="17">B84634 / Timone 84634 / DSM 17679 / JCM 13223</strain>
    </source>
</reference>
<evidence type="ECO:0000256" key="9">
    <source>
        <dbReference type="ARBA" id="ARBA00023237"/>
    </source>
</evidence>
<dbReference type="Pfam" id="PF07715">
    <property type="entry name" value="Plug"/>
    <property type="match status" value="1"/>
</dbReference>
<protein>
    <submittedName>
        <fullName evidence="16">SusC/RagA family TonB-linked outer membrane protein</fullName>
    </submittedName>
</protein>
<evidence type="ECO:0000256" key="7">
    <source>
        <dbReference type="ARBA" id="ARBA00023136"/>
    </source>
</evidence>
<dbReference type="PANTHER" id="PTHR30069:SF29">
    <property type="entry name" value="HEMOGLOBIN AND HEMOGLOBIN-HAPTOGLOBIN-BINDING PROTEIN 1-RELATED"/>
    <property type="match status" value="1"/>
</dbReference>
<dbReference type="InterPro" id="IPR023997">
    <property type="entry name" value="TonB-dep_OMP_SusC/RagA_CS"/>
</dbReference>
<dbReference type="Pfam" id="PF00593">
    <property type="entry name" value="TonB_dep_Rec_b-barrel"/>
    <property type="match status" value="1"/>
</dbReference>
<name>U6RC26_9BACT</name>
<dbReference type="EMBL" id="AQHY01000036">
    <property type="protein sequence ID" value="EOA53286.1"/>
    <property type="molecule type" value="Genomic_DNA"/>
</dbReference>
<evidence type="ECO:0000256" key="10">
    <source>
        <dbReference type="PROSITE-ProRule" id="PRU01360"/>
    </source>
</evidence>
<dbReference type="GO" id="GO:0009279">
    <property type="term" value="C:cell outer membrane"/>
    <property type="evidence" value="ECO:0007669"/>
    <property type="project" value="UniProtKB-SubCell"/>
</dbReference>
<dbReference type="SUPFAM" id="SSF49464">
    <property type="entry name" value="Carboxypeptidase regulatory domain-like"/>
    <property type="match status" value="1"/>
</dbReference>
<feature type="chain" id="PRO_5004679863" evidence="13">
    <location>
        <begin position="26"/>
        <end position="1009"/>
    </location>
</feature>
<dbReference type="Gene3D" id="2.40.170.20">
    <property type="entry name" value="TonB-dependent receptor, beta-barrel domain"/>
    <property type="match status" value="1"/>
</dbReference>
<evidence type="ECO:0000256" key="6">
    <source>
        <dbReference type="ARBA" id="ARBA00023077"/>
    </source>
</evidence>
<accession>U6RC26</accession>
<dbReference type="STRING" id="1121098.HMPREF1534_03094"/>
<dbReference type="AlphaFoldDB" id="U6RC26"/>
<dbReference type="InterPro" id="IPR023996">
    <property type="entry name" value="TonB-dep_OMP_SusC/RagA"/>
</dbReference>
<organism evidence="16 17">
    <name type="scientific">Phocaeicola massiliensis B84634 = Timone 84634 = DSM 17679 = JCM 13223</name>
    <dbReference type="NCBI Taxonomy" id="1121098"/>
    <lineage>
        <taxon>Bacteria</taxon>
        <taxon>Pseudomonadati</taxon>
        <taxon>Bacteroidota</taxon>
        <taxon>Bacteroidia</taxon>
        <taxon>Bacteroidales</taxon>
        <taxon>Bacteroidaceae</taxon>
        <taxon>Phocaeicola</taxon>
    </lineage>
</organism>
<keyword evidence="5 13" id="KW-0732">Signal</keyword>
<dbReference type="NCBIfam" id="TIGR04056">
    <property type="entry name" value="OMP_RagA_SusC"/>
    <property type="match status" value="1"/>
</dbReference>
<comment type="caution">
    <text evidence="16">The sequence shown here is derived from an EMBL/GenBank/DDBJ whole genome shotgun (WGS) entry which is preliminary data.</text>
</comment>
<dbReference type="Pfam" id="PF13715">
    <property type="entry name" value="CarbopepD_reg_2"/>
    <property type="match status" value="1"/>
</dbReference>
<evidence type="ECO:0000256" key="4">
    <source>
        <dbReference type="ARBA" id="ARBA00022692"/>
    </source>
</evidence>
<dbReference type="InterPro" id="IPR036942">
    <property type="entry name" value="Beta-barrel_TonB_sf"/>
</dbReference>
<evidence type="ECO:0000256" key="8">
    <source>
        <dbReference type="ARBA" id="ARBA00023170"/>
    </source>
</evidence>
<evidence type="ECO:0000256" key="5">
    <source>
        <dbReference type="ARBA" id="ARBA00022729"/>
    </source>
</evidence>
<dbReference type="Proteomes" id="UP000017831">
    <property type="component" value="Unassembled WGS sequence"/>
</dbReference>
<evidence type="ECO:0000313" key="17">
    <source>
        <dbReference type="Proteomes" id="UP000017831"/>
    </source>
</evidence>
<feature type="domain" description="TonB-dependent receptor-like beta-barrel" evidence="14">
    <location>
        <begin position="393"/>
        <end position="967"/>
    </location>
</feature>
<dbReference type="eggNOG" id="COG4771">
    <property type="taxonomic scope" value="Bacteria"/>
</dbReference>
<dbReference type="OrthoDB" id="9768177at2"/>
<dbReference type="HOGENOM" id="CLU_004317_0_2_10"/>
<dbReference type="InterPro" id="IPR037066">
    <property type="entry name" value="Plug_dom_sf"/>
</dbReference>
<dbReference type="PROSITE" id="PS52016">
    <property type="entry name" value="TONB_DEPENDENT_REC_3"/>
    <property type="match status" value="1"/>
</dbReference>
<dbReference type="InterPro" id="IPR039426">
    <property type="entry name" value="TonB-dep_rcpt-like"/>
</dbReference>
<keyword evidence="9 10" id="KW-0998">Cell outer membrane</keyword>
<feature type="region of interest" description="Disordered" evidence="12">
    <location>
        <begin position="881"/>
        <end position="900"/>
    </location>
</feature>